<dbReference type="AlphaFoldDB" id="L1JNU5"/>
<proteinExistence type="predicted"/>
<dbReference type="EnsemblProtists" id="EKX50251">
    <property type="protein sequence ID" value="EKX50251"/>
    <property type="gene ID" value="GUITHDRAFT_135413"/>
</dbReference>
<feature type="region of interest" description="Disordered" evidence="1">
    <location>
        <begin position="342"/>
        <end position="369"/>
    </location>
</feature>
<evidence type="ECO:0000313" key="4">
    <source>
        <dbReference type="EMBL" id="EKX50251.1"/>
    </source>
</evidence>
<reference evidence="5" key="3">
    <citation type="submission" date="2016-03" db="UniProtKB">
        <authorList>
            <consortium name="EnsemblProtists"/>
        </authorList>
    </citation>
    <scope>IDENTIFICATION</scope>
</reference>
<dbReference type="EMBL" id="JH992979">
    <property type="protein sequence ID" value="EKX50251.1"/>
    <property type="molecule type" value="Genomic_DNA"/>
</dbReference>
<dbReference type="HOGENOM" id="CLU_718538_0_0_1"/>
<dbReference type="GeneID" id="17306866"/>
<organism evidence="4">
    <name type="scientific">Guillardia theta (strain CCMP2712)</name>
    <name type="common">Cryptophyte</name>
    <dbReference type="NCBI Taxonomy" id="905079"/>
    <lineage>
        <taxon>Eukaryota</taxon>
        <taxon>Cryptophyceae</taxon>
        <taxon>Pyrenomonadales</taxon>
        <taxon>Geminigeraceae</taxon>
        <taxon>Guillardia</taxon>
    </lineage>
</organism>
<dbReference type="Proteomes" id="UP000011087">
    <property type="component" value="Unassembled WGS sequence"/>
</dbReference>
<dbReference type="KEGG" id="gtt:GUITHDRAFT_135413"/>
<reference evidence="6" key="2">
    <citation type="submission" date="2012-11" db="EMBL/GenBank/DDBJ databases">
        <authorList>
            <person name="Kuo A."/>
            <person name="Curtis B.A."/>
            <person name="Tanifuji G."/>
            <person name="Burki F."/>
            <person name="Gruber A."/>
            <person name="Irimia M."/>
            <person name="Maruyama S."/>
            <person name="Arias M.C."/>
            <person name="Ball S.G."/>
            <person name="Gile G.H."/>
            <person name="Hirakawa Y."/>
            <person name="Hopkins J.F."/>
            <person name="Rensing S.A."/>
            <person name="Schmutz J."/>
            <person name="Symeonidi A."/>
            <person name="Elias M."/>
            <person name="Eveleigh R.J."/>
            <person name="Herman E.K."/>
            <person name="Klute M.J."/>
            <person name="Nakayama T."/>
            <person name="Obornik M."/>
            <person name="Reyes-Prieto A."/>
            <person name="Armbrust E.V."/>
            <person name="Aves S.J."/>
            <person name="Beiko R.G."/>
            <person name="Coutinho P."/>
            <person name="Dacks J.B."/>
            <person name="Durnford D.G."/>
            <person name="Fast N.M."/>
            <person name="Green B.R."/>
            <person name="Grisdale C."/>
            <person name="Hempe F."/>
            <person name="Henrissat B."/>
            <person name="Hoppner M.P."/>
            <person name="Ishida K.-I."/>
            <person name="Kim E."/>
            <person name="Koreny L."/>
            <person name="Kroth P.G."/>
            <person name="Liu Y."/>
            <person name="Malik S.-B."/>
            <person name="Maier U.G."/>
            <person name="McRose D."/>
            <person name="Mock T."/>
            <person name="Neilson J.A."/>
            <person name="Onodera N.T."/>
            <person name="Poole A.M."/>
            <person name="Pritham E.J."/>
            <person name="Richards T.A."/>
            <person name="Rocap G."/>
            <person name="Roy S.W."/>
            <person name="Sarai C."/>
            <person name="Schaack S."/>
            <person name="Shirato S."/>
            <person name="Slamovits C.H."/>
            <person name="Spencer D.F."/>
            <person name="Suzuki S."/>
            <person name="Worden A.Z."/>
            <person name="Zauner S."/>
            <person name="Barry K."/>
            <person name="Bell C."/>
            <person name="Bharti A.K."/>
            <person name="Crow J.A."/>
            <person name="Grimwood J."/>
            <person name="Kramer R."/>
            <person name="Lindquist E."/>
            <person name="Lucas S."/>
            <person name="Salamov A."/>
            <person name="McFadden G.I."/>
            <person name="Lane C.E."/>
            <person name="Keeling P.J."/>
            <person name="Gray M.W."/>
            <person name="Grigoriev I.V."/>
            <person name="Archibald J.M."/>
        </authorList>
    </citation>
    <scope>NUCLEOTIDE SEQUENCE</scope>
    <source>
        <strain evidence="6">CCMP2712</strain>
    </source>
</reference>
<name>L1JNU5_GUITC</name>
<reference evidence="4 6" key="1">
    <citation type="journal article" date="2012" name="Nature">
        <title>Algal genomes reveal evolutionary mosaicism and the fate of nucleomorphs.</title>
        <authorList>
            <consortium name="DOE Joint Genome Institute"/>
            <person name="Curtis B.A."/>
            <person name="Tanifuji G."/>
            <person name="Burki F."/>
            <person name="Gruber A."/>
            <person name="Irimia M."/>
            <person name="Maruyama S."/>
            <person name="Arias M.C."/>
            <person name="Ball S.G."/>
            <person name="Gile G.H."/>
            <person name="Hirakawa Y."/>
            <person name="Hopkins J.F."/>
            <person name="Kuo A."/>
            <person name="Rensing S.A."/>
            <person name="Schmutz J."/>
            <person name="Symeonidi A."/>
            <person name="Elias M."/>
            <person name="Eveleigh R.J."/>
            <person name="Herman E.K."/>
            <person name="Klute M.J."/>
            <person name="Nakayama T."/>
            <person name="Obornik M."/>
            <person name="Reyes-Prieto A."/>
            <person name="Armbrust E.V."/>
            <person name="Aves S.J."/>
            <person name="Beiko R.G."/>
            <person name="Coutinho P."/>
            <person name="Dacks J.B."/>
            <person name="Durnford D.G."/>
            <person name="Fast N.M."/>
            <person name="Green B.R."/>
            <person name="Grisdale C.J."/>
            <person name="Hempel F."/>
            <person name="Henrissat B."/>
            <person name="Hoppner M.P."/>
            <person name="Ishida K."/>
            <person name="Kim E."/>
            <person name="Koreny L."/>
            <person name="Kroth P.G."/>
            <person name="Liu Y."/>
            <person name="Malik S.B."/>
            <person name="Maier U.G."/>
            <person name="McRose D."/>
            <person name="Mock T."/>
            <person name="Neilson J.A."/>
            <person name="Onodera N.T."/>
            <person name="Poole A.M."/>
            <person name="Pritham E.J."/>
            <person name="Richards T.A."/>
            <person name="Rocap G."/>
            <person name="Roy S.W."/>
            <person name="Sarai C."/>
            <person name="Schaack S."/>
            <person name="Shirato S."/>
            <person name="Slamovits C.H."/>
            <person name="Spencer D.F."/>
            <person name="Suzuki S."/>
            <person name="Worden A.Z."/>
            <person name="Zauner S."/>
            <person name="Barry K."/>
            <person name="Bell C."/>
            <person name="Bharti A.K."/>
            <person name="Crow J.A."/>
            <person name="Grimwood J."/>
            <person name="Kramer R."/>
            <person name="Lindquist E."/>
            <person name="Lucas S."/>
            <person name="Salamov A."/>
            <person name="McFadden G.I."/>
            <person name="Lane C.E."/>
            <person name="Keeling P.J."/>
            <person name="Gray M.W."/>
            <person name="Grigoriev I.V."/>
            <person name="Archibald J.M."/>
        </authorList>
    </citation>
    <scope>NUCLEOTIDE SEQUENCE</scope>
    <source>
        <strain evidence="4 6">CCMP2712</strain>
    </source>
</reference>
<evidence type="ECO:0000256" key="2">
    <source>
        <dbReference type="SAM" id="SignalP"/>
    </source>
</evidence>
<keyword evidence="2" id="KW-0732">Signal</keyword>
<feature type="chain" id="PRO_5008771573" description="DUF1995 domain-containing protein" evidence="2">
    <location>
        <begin position="17"/>
        <end position="385"/>
    </location>
</feature>
<dbReference type="Pfam" id="PF09353">
    <property type="entry name" value="DUF1995"/>
    <property type="match status" value="1"/>
</dbReference>
<accession>L1JNU5</accession>
<dbReference type="InterPro" id="IPR018962">
    <property type="entry name" value="DUF1995"/>
</dbReference>
<dbReference type="PaxDb" id="55529-EKX50251"/>
<dbReference type="RefSeq" id="XP_005837231.1">
    <property type="nucleotide sequence ID" value="XM_005837174.1"/>
</dbReference>
<evidence type="ECO:0000313" key="5">
    <source>
        <dbReference type="EnsemblProtists" id="EKX50251"/>
    </source>
</evidence>
<sequence length="385" mass="42746">MLKLVVLLGAVATADAEIVRERDMRAGRGKAHGGGEEDFHLLRLSSYRNIHCLDALPAFVGLPDLSDLDSVGGHACQTVKACQQCRSAARSAILSGQRRIRADVLTPDFDMLSRAGYDEDAFHALCVQLLEEVGALVSQEIRVIFQSEESKEKALRFIESRKVQLLPCWVTDTSPATPVSLGKHRCSGLLEQQADQRGAVVLIAPSNFGGAKVTSQVRKILQNSETSVVLVLNQYLDALGPDGRSVGTLPYEMFTMHTAYYLQPFALQERAFYERERAVTSRPAASMVAKLLLLRQTPSDWAFMAFEPEDASYTTLKRFRTKPSEKTLLDICKEFVASRGKRRERQGSVNAKDAGLDVPMDDKPAEIDPQLLESLERMMREGRED</sequence>
<protein>
    <recommendedName>
        <fullName evidence="3">DUF1995 domain-containing protein</fullName>
    </recommendedName>
</protein>
<evidence type="ECO:0000256" key="1">
    <source>
        <dbReference type="SAM" id="MobiDB-lite"/>
    </source>
</evidence>
<keyword evidence="6" id="KW-1185">Reference proteome</keyword>
<evidence type="ECO:0000313" key="6">
    <source>
        <dbReference type="Proteomes" id="UP000011087"/>
    </source>
</evidence>
<feature type="signal peptide" evidence="2">
    <location>
        <begin position="1"/>
        <end position="16"/>
    </location>
</feature>
<evidence type="ECO:0000259" key="3">
    <source>
        <dbReference type="Pfam" id="PF09353"/>
    </source>
</evidence>
<feature type="domain" description="DUF1995" evidence="3">
    <location>
        <begin position="80"/>
        <end position="327"/>
    </location>
</feature>
<gene>
    <name evidence="4" type="ORF">GUITHDRAFT_135413</name>
</gene>